<evidence type="ECO:0000256" key="1">
    <source>
        <dbReference type="SAM" id="SignalP"/>
    </source>
</evidence>
<keyword evidence="3" id="KW-1185">Reference proteome</keyword>
<dbReference type="AlphaFoldDB" id="A0A1N6L156"/>
<feature type="chain" id="PRO_5013292026" evidence="1">
    <location>
        <begin position="31"/>
        <end position="196"/>
    </location>
</feature>
<organism evidence="2 3">
    <name type="scientific">Paraburkholderia phenazinium</name>
    <dbReference type="NCBI Taxonomy" id="60549"/>
    <lineage>
        <taxon>Bacteria</taxon>
        <taxon>Pseudomonadati</taxon>
        <taxon>Pseudomonadota</taxon>
        <taxon>Betaproteobacteria</taxon>
        <taxon>Burkholderiales</taxon>
        <taxon>Burkholderiaceae</taxon>
        <taxon>Paraburkholderia</taxon>
    </lineage>
</organism>
<name>A0A1N6L156_9BURK</name>
<gene>
    <name evidence="2" type="ORF">SAMN05444165_5560</name>
</gene>
<feature type="signal peptide" evidence="1">
    <location>
        <begin position="1"/>
        <end position="30"/>
    </location>
</feature>
<proteinExistence type="predicted"/>
<dbReference type="RefSeq" id="WP_074300506.1">
    <property type="nucleotide sequence ID" value="NZ_FSRU01000002.1"/>
</dbReference>
<evidence type="ECO:0000313" key="2">
    <source>
        <dbReference type="EMBL" id="SIO62514.1"/>
    </source>
</evidence>
<accession>A0A1N6L156</accession>
<evidence type="ECO:0000313" key="3">
    <source>
        <dbReference type="Proteomes" id="UP000185151"/>
    </source>
</evidence>
<protein>
    <submittedName>
        <fullName evidence="2">Uncharacterized protein</fullName>
    </submittedName>
</protein>
<dbReference type="Proteomes" id="UP000185151">
    <property type="component" value="Unassembled WGS sequence"/>
</dbReference>
<dbReference type="EMBL" id="FSRU01000002">
    <property type="protein sequence ID" value="SIO62514.1"/>
    <property type="molecule type" value="Genomic_DNA"/>
</dbReference>
<sequence length="196" mass="21311">MHLDMDGRLPRAIFGVMLMCVLSFSLTAFAQETISSQKSLEVALENAVMCKTEAIGIFSGGEFDGGPDDPQKPLEALGVKMVSQDKHGGMRYLLPPGVKVFGYEASEVGYFDSSTTLFFVILRADSNQLAAINKKLKLNPVPRGNPDGYGYFEDFDASYIRKLGSGKEQFPYTIFSAVGHNNGGGHVIIGCQNLAW</sequence>
<reference evidence="2 3" key="1">
    <citation type="submission" date="2016-11" db="EMBL/GenBank/DDBJ databases">
        <authorList>
            <person name="Jaros S."/>
            <person name="Januszkiewicz K."/>
            <person name="Wedrychowicz H."/>
        </authorList>
    </citation>
    <scope>NUCLEOTIDE SEQUENCE [LARGE SCALE GENOMIC DNA]</scope>
    <source>
        <strain evidence="2 3">GAS95</strain>
    </source>
</reference>
<keyword evidence="1" id="KW-0732">Signal</keyword>